<keyword evidence="4" id="KW-1185">Reference proteome</keyword>
<name>A0ABQ0LHK3_MYCCL</name>
<keyword evidence="1" id="KW-0732">Signal</keyword>
<dbReference type="InterPro" id="IPR017853">
    <property type="entry name" value="GH"/>
</dbReference>
<evidence type="ECO:0000313" key="4">
    <source>
        <dbReference type="Proteomes" id="UP000815677"/>
    </source>
</evidence>
<accession>A0ABQ0LHK3</accession>
<dbReference type="Pfam" id="PF16862">
    <property type="entry name" value="Glyco_hydro_79C"/>
    <property type="match status" value="2"/>
</dbReference>
<dbReference type="SUPFAM" id="SSF51445">
    <property type="entry name" value="(Trans)glycosidases"/>
    <property type="match status" value="2"/>
</dbReference>
<feature type="domain" description="Beta-glucuronidase C-terminal" evidence="2">
    <location>
        <begin position="417"/>
        <end position="511"/>
    </location>
</feature>
<protein>
    <recommendedName>
        <fullName evidence="2">Beta-glucuronidase C-terminal domain-containing protein</fullName>
    </recommendedName>
</protein>
<organism evidence="3 4">
    <name type="scientific">Mycena chlorophos</name>
    <name type="common">Agaric fungus</name>
    <name type="synonym">Agaricus chlorophos</name>
    <dbReference type="NCBI Taxonomy" id="658473"/>
    <lineage>
        <taxon>Eukaryota</taxon>
        <taxon>Fungi</taxon>
        <taxon>Dikarya</taxon>
        <taxon>Basidiomycota</taxon>
        <taxon>Agaricomycotina</taxon>
        <taxon>Agaricomycetes</taxon>
        <taxon>Agaricomycetidae</taxon>
        <taxon>Agaricales</taxon>
        <taxon>Marasmiineae</taxon>
        <taxon>Mycenaceae</taxon>
        <taxon>Mycena</taxon>
    </lineage>
</organism>
<dbReference type="InterPro" id="IPR052974">
    <property type="entry name" value="GH79_Enzymes"/>
</dbReference>
<dbReference type="InterPro" id="IPR031728">
    <property type="entry name" value="GlcAase_C"/>
</dbReference>
<dbReference type="Gene3D" id="3.20.20.80">
    <property type="entry name" value="Glycosidases"/>
    <property type="match status" value="2"/>
</dbReference>
<feature type="signal peptide" evidence="1">
    <location>
        <begin position="1"/>
        <end position="18"/>
    </location>
</feature>
<proteinExistence type="predicted"/>
<reference evidence="3" key="1">
    <citation type="submission" date="2014-09" db="EMBL/GenBank/DDBJ databases">
        <title>Genome sequence of the luminous mushroom Mycena chlorophos for searching fungal bioluminescence genes.</title>
        <authorList>
            <person name="Tanaka Y."/>
            <person name="Kasuga D."/>
            <person name="Oba Y."/>
            <person name="Hase S."/>
            <person name="Sato K."/>
            <person name="Oba Y."/>
            <person name="Sakakibara Y."/>
        </authorList>
    </citation>
    <scope>NUCLEOTIDE SEQUENCE</scope>
</reference>
<evidence type="ECO:0000256" key="1">
    <source>
        <dbReference type="SAM" id="SignalP"/>
    </source>
</evidence>
<dbReference type="PANTHER" id="PTHR36183:SF2">
    <property type="entry name" value="BETA-GLUCURONIDASE C-TERMINAL DOMAIN-CONTAINING PROTEIN"/>
    <property type="match status" value="1"/>
</dbReference>
<dbReference type="EMBL" id="DF846523">
    <property type="protein sequence ID" value="GAT50575.1"/>
    <property type="molecule type" value="Genomic_DNA"/>
</dbReference>
<gene>
    <name evidence="3" type="ORF">MCHLO_07799</name>
</gene>
<evidence type="ECO:0000313" key="3">
    <source>
        <dbReference type="EMBL" id="GAT50575.1"/>
    </source>
</evidence>
<dbReference type="PANTHER" id="PTHR36183">
    <property type="entry name" value="BETA-GLUCURONIDASE"/>
    <property type="match status" value="1"/>
</dbReference>
<feature type="chain" id="PRO_5045632053" description="Beta-glucuronidase C-terminal domain-containing protein" evidence="1">
    <location>
        <begin position="19"/>
        <end position="1171"/>
    </location>
</feature>
<feature type="domain" description="Beta-glucuronidase C-terminal" evidence="2">
    <location>
        <begin position="945"/>
        <end position="1027"/>
    </location>
</feature>
<sequence>MNPKLLCLILLAFVDVQAQTITVSVPSSAPTAAPTLKPSLFSLSIEQDYWPDWAGTTEPNTFFVNTLENLKNRTGEPPWFRIGANSQDRTDFNPTVQYSETVPVAPSVASPYPEASEVIVGDGFYQIAENLPCGTNVVWGVNLLTNNMTAAFLEAQSIYEAFSSPAMVAAGVTLDSVEIGNEPDLYPGKLNYTSTNWNVSVYIAQWTRIATNLTNSGFVAAQGAKFLGPSWAGVSNAATGFTPRGIINGGMLSSPAGQLLRTYSDHHYQCGPGEILSDLVVKANVRSNLTQLKPAISLIHSLGLNYVLGETGSCWGHGAVNTSNVAGAAIWTLDYTLFAGTLNISRVFFHQGVGFKYNAIQPVTLTRSILDGSPLSSPLPPHVQPPYHAALVAAEAIGTSGVTTIVELDIDDAAVSGYAFFENGVLKRAVLINLTLFFAASGAARGSKTIALSVTGTVQIKRLFIPSADATTGLVWAGQSFDTEDGLACGDIVEETASADSIVLNDTEALLVTFLENGGTTGSLMGFPTFAVASLAQAALVASVAQAQTVSVSVPASAPTAAPTLSPSLWSLSLEQDRWTDWAGTSEPNQFLLNVLGNLEERSGQTPWIRIGANSEDRTQFNPALQFSQTVSNAPTAATPYPEAAAVVVGSEYYQIADHLPSGTNVVWGVNLLSDNLTASYLEAQAIHEAFTSSAMQDAGVTLQAIEIGNEPDLYPGKLNYTSANWNVSTYISQWTKLAKNITNAGFVTSGSGPKFFGPSFADVATTGFSPSGVVSGGLFTSKPGKLIKTYSQHHYQCGQGELLTDLVIKANVRSNLTIMEPGISVAQQQGIPYVLGETNSCFDHGAVNASNVAGAAIWALDYVLYGGSLGITRLFFHEGIGFKYNLIQPITLNISTINAAPLNPPLAPHVQPPYYGALVAAEAIGTSGHTTVTELSINDAAVSGFAFYERGVLKRAVLIDHTMFFSGSGATRTSKTISLSVSGTVQVKRLFVPSADATTGLVWGGQSFDTSSGLASGSVVTQSTSANNITLSETEIFRTLGGDKSSGTQASSRQTRPSKMATSCICYPGEQPPILLSFIRHLQSPRSSCFPTSSSVNWFPATGMASILRPILNQARDLDSASFARVFERAPFPPHVQALCHAVFVAAEAIGTSGTRTIVELNLDEPSVSG</sequence>
<evidence type="ECO:0000259" key="2">
    <source>
        <dbReference type="Pfam" id="PF16862"/>
    </source>
</evidence>
<dbReference type="Proteomes" id="UP000815677">
    <property type="component" value="Unassembled WGS sequence"/>
</dbReference>